<sequence>PAGVLGSRRQRLQHRAQSGEGEGCRRRQDHRAVRPSGCVHSDLLGQARAGLRAEVRRAQEGRRRRDLVRERQRCVRHGCLGARPEDQRQGAHDGRRQRRIRQGHRPHAGPHWPRHGAAQHALFHAGQERQGGEPERRGARQVRGERRRHAAGAGPRL</sequence>
<proteinExistence type="predicted"/>
<feature type="compositionally biased region" description="Basic residues" evidence="1">
    <location>
        <begin position="95"/>
        <end position="114"/>
    </location>
</feature>
<feature type="non-terminal residue" evidence="2">
    <location>
        <position position="157"/>
    </location>
</feature>
<feature type="compositionally biased region" description="Basic and acidic residues" evidence="1">
    <location>
        <begin position="126"/>
        <end position="144"/>
    </location>
</feature>
<dbReference type="EMBL" id="CADCUX010000316">
    <property type="protein sequence ID" value="CAA9411741.1"/>
    <property type="molecule type" value="Genomic_DNA"/>
</dbReference>
<accession>A0A6J4PFV4</accession>
<gene>
    <name evidence="2" type="ORF">AVDCRST_MAG51-1448</name>
</gene>
<evidence type="ECO:0000256" key="1">
    <source>
        <dbReference type="SAM" id="MobiDB-lite"/>
    </source>
</evidence>
<feature type="compositionally biased region" description="Basic and acidic residues" evidence="1">
    <location>
        <begin position="83"/>
        <end position="94"/>
    </location>
</feature>
<feature type="region of interest" description="Disordered" evidence="1">
    <location>
        <begin position="80"/>
        <end position="157"/>
    </location>
</feature>
<protein>
    <submittedName>
        <fullName evidence="2">Peroxiredoxin</fullName>
    </submittedName>
</protein>
<feature type="non-terminal residue" evidence="2">
    <location>
        <position position="1"/>
    </location>
</feature>
<dbReference type="AlphaFoldDB" id="A0A6J4PFV4"/>
<organism evidence="2">
    <name type="scientific">uncultured Ramlibacter sp</name>
    <dbReference type="NCBI Taxonomy" id="260755"/>
    <lineage>
        <taxon>Bacteria</taxon>
        <taxon>Pseudomonadati</taxon>
        <taxon>Pseudomonadota</taxon>
        <taxon>Betaproteobacteria</taxon>
        <taxon>Burkholderiales</taxon>
        <taxon>Comamonadaceae</taxon>
        <taxon>Ramlibacter</taxon>
        <taxon>environmental samples</taxon>
    </lineage>
</organism>
<feature type="compositionally biased region" description="Basic and acidic residues" evidence="1">
    <location>
        <begin position="22"/>
        <end position="32"/>
    </location>
</feature>
<name>A0A6J4PFV4_9BURK</name>
<reference evidence="2" key="1">
    <citation type="submission" date="2020-02" db="EMBL/GenBank/DDBJ databases">
        <authorList>
            <person name="Meier V. D."/>
        </authorList>
    </citation>
    <scope>NUCLEOTIDE SEQUENCE</scope>
    <source>
        <strain evidence="2">AVDCRST_MAG51</strain>
    </source>
</reference>
<feature type="region of interest" description="Disordered" evidence="1">
    <location>
        <begin position="1"/>
        <end position="33"/>
    </location>
</feature>
<evidence type="ECO:0000313" key="2">
    <source>
        <dbReference type="EMBL" id="CAA9411741.1"/>
    </source>
</evidence>